<evidence type="ECO:0000313" key="1">
    <source>
        <dbReference type="EMBL" id="MDT0622727.1"/>
    </source>
</evidence>
<organism evidence="1 2">
    <name type="scientific">Croceitalea vernalis</name>
    <dbReference type="NCBI Taxonomy" id="3075599"/>
    <lineage>
        <taxon>Bacteria</taxon>
        <taxon>Pseudomonadati</taxon>
        <taxon>Bacteroidota</taxon>
        <taxon>Flavobacteriia</taxon>
        <taxon>Flavobacteriales</taxon>
        <taxon>Flavobacteriaceae</taxon>
        <taxon>Croceitalea</taxon>
    </lineage>
</organism>
<accession>A0ABU3BKQ1</accession>
<gene>
    <name evidence="1" type="ORF">RM520_13945</name>
</gene>
<comment type="caution">
    <text evidence="1">The sequence shown here is derived from an EMBL/GenBank/DDBJ whole genome shotgun (WGS) entry which is preliminary data.</text>
</comment>
<name>A0ABU3BKQ1_9FLAO</name>
<keyword evidence="2" id="KW-1185">Reference proteome</keyword>
<dbReference type="EMBL" id="JAVRHU010000005">
    <property type="protein sequence ID" value="MDT0622727.1"/>
    <property type="molecule type" value="Genomic_DNA"/>
</dbReference>
<evidence type="ECO:0000313" key="2">
    <source>
        <dbReference type="Proteomes" id="UP001250662"/>
    </source>
</evidence>
<dbReference type="RefSeq" id="WP_311388409.1">
    <property type="nucleotide sequence ID" value="NZ_JAVRHU010000005.1"/>
</dbReference>
<reference evidence="1 2" key="1">
    <citation type="submission" date="2023-09" db="EMBL/GenBank/DDBJ databases">
        <authorList>
            <person name="Rey-Velasco X."/>
        </authorList>
    </citation>
    <scope>NUCLEOTIDE SEQUENCE [LARGE SCALE GENOMIC DNA]</scope>
    <source>
        <strain evidence="1 2">P007</strain>
    </source>
</reference>
<protein>
    <recommendedName>
        <fullName evidence="3">Lipocalin-like domain-containing protein</fullName>
    </recommendedName>
</protein>
<evidence type="ECO:0008006" key="3">
    <source>
        <dbReference type="Google" id="ProtNLM"/>
    </source>
</evidence>
<proteinExistence type="predicted"/>
<dbReference type="Proteomes" id="UP001250662">
    <property type="component" value="Unassembled WGS sequence"/>
</dbReference>
<sequence length="79" mass="9374">MKGFKKKVQPKFDGSYVISNDTEFFTIFEKDGSLIISFENDLSSWEEQIITLEEDFFSIVNQDNITYSYKRYEPINIQN</sequence>